<reference evidence="12 13" key="1">
    <citation type="submission" date="2020-08" db="EMBL/GenBank/DDBJ databases">
        <title>Genomic Encyclopedia of Type Strains, Phase III (KMG-III): the genomes of soil and plant-associated and newly described type strains.</title>
        <authorList>
            <person name="Whitman W."/>
        </authorList>
    </citation>
    <scope>NUCLEOTIDE SEQUENCE [LARGE SCALE GENOMIC DNA]</scope>
    <source>
        <strain evidence="12 13">CECT 3302</strain>
    </source>
</reference>
<evidence type="ECO:0000256" key="6">
    <source>
        <dbReference type="ARBA" id="ARBA00022962"/>
    </source>
</evidence>
<comment type="caution">
    <text evidence="12">The sequence shown here is derived from an EMBL/GenBank/DDBJ whole genome shotgun (WGS) entry which is preliminary data.</text>
</comment>
<dbReference type="PANTHER" id="PTHR43873">
    <property type="entry name" value="COBYRINATE A,C-DIAMIDE SYNTHASE"/>
    <property type="match status" value="1"/>
</dbReference>
<comment type="miscellaneous">
    <text evidence="7">The a and c carboxylates of hydrogenobyrinate are activated for nucleophilic attack via formation of a phosphorylated intermediate by ATP. CobB catalyzes first the amidation of the c-carboxylate, and then that of the a-carboxylate.</text>
</comment>
<comment type="cofactor">
    <cofactor evidence="1 7">
        <name>Mg(2+)</name>
        <dbReference type="ChEBI" id="CHEBI:18420"/>
    </cofactor>
</comment>
<accession>A0A7W5FA82</accession>
<dbReference type="Gene3D" id="3.40.50.300">
    <property type="entry name" value="P-loop containing nucleotide triphosphate hydrolases"/>
    <property type="match status" value="1"/>
</dbReference>
<feature type="active site" description="Nucleophile" evidence="7">
    <location>
        <position position="379"/>
    </location>
</feature>
<keyword evidence="2 7" id="KW-0436">Ligase</keyword>
<evidence type="ECO:0000259" key="9">
    <source>
        <dbReference type="Pfam" id="PF00155"/>
    </source>
</evidence>
<comment type="domain">
    <text evidence="7">Comprises of two domains. The C-terminal domain contains the binding site for glutamine and catalyzes the hydrolysis of this substrate to glutamate and ammonia. The N-terminal domain is anticipated to bind ATP and hydrogenobyrinate and catalyzes the ultimate synthesis of the diamide product. The ammonia produced via the glutaminase domain is probably translocated to the adjacent domain via a molecular tunnel, where it reacts with an activated intermediate.</text>
</comment>
<dbReference type="GO" id="GO:0030170">
    <property type="term" value="F:pyridoxal phosphate binding"/>
    <property type="evidence" value="ECO:0007669"/>
    <property type="project" value="InterPro"/>
</dbReference>
<dbReference type="SUPFAM" id="SSF52540">
    <property type="entry name" value="P-loop containing nucleoside triphosphate hydrolases"/>
    <property type="match status" value="1"/>
</dbReference>
<dbReference type="Pfam" id="PF07685">
    <property type="entry name" value="GATase_3"/>
    <property type="match status" value="1"/>
</dbReference>
<keyword evidence="5 7" id="KW-0460">Magnesium</keyword>
<gene>
    <name evidence="7" type="primary">cobB</name>
    <name evidence="12" type="ORF">FHS12_003975</name>
</gene>
<dbReference type="Gene3D" id="3.90.1150.10">
    <property type="entry name" value="Aspartate Aminotransferase, domain 1"/>
    <property type="match status" value="1"/>
</dbReference>
<evidence type="ECO:0000256" key="1">
    <source>
        <dbReference type="ARBA" id="ARBA00001946"/>
    </source>
</evidence>
<dbReference type="InterPro" id="IPR015421">
    <property type="entry name" value="PyrdxlP-dep_Trfase_major"/>
</dbReference>
<evidence type="ECO:0000256" key="2">
    <source>
        <dbReference type="ARBA" id="ARBA00022598"/>
    </source>
</evidence>
<dbReference type="SUPFAM" id="SSF52317">
    <property type="entry name" value="Class I glutamine amidotransferase-like"/>
    <property type="match status" value="1"/>
</dbReference>
<dbReference type="HAMAP" id="MF_00027">
    <property type="entry name" value="CobB_CbiA"/>
    <property type="match status" value="1"/>
</dbReference>
<dbReference type="Pfam" id="PF00155">
    <property type="entry name" value="Aminotran_1_2"/>
    <property type="match status" value="1"/>
</dbReference>
<dbReference type="Pfam" id="PF01656">
    <property type="entry name" value="CbiA"/>
    <property type="match status" value="1"/>
</dbReference>
<dbReference type="GO" id="GO:0009236">
    <property type="term" value="P:cobalamin biosynthetic process"/>
    <property type="evidence" value="ECO:0007669"/>
    <property type="project" value="UniProtKB-UniRule"/>
</dbReference>
<dbReference type="InterPro" id="IPR004484">
    <property type="entry name" value="CbiA/CobB_synth"/>
</dbReference>
<dbReference type="PROSITE" id="PS51274">
    <property type="entry name" value="GATASE_COBBQ"/>
    <property type="match status" value="1"/>
</dbReference>
<feature type="compositionally biased region" description="Low complexity" evidence="8">
    <location>
        <begin position="509"/>
        <end position="529"/>
    </location>
</feature>
<dbReference type="AlphaFoldDB" id="A0A7W5FA82"/>
<dbReference type="InterPro" id="IPR015422">
    <property type="entry name" value="PyrdxlP-dep_Trfase_small"/>
</dbReference>
<keyword evidence="4 7" id="KW-0067">ATP-binding</keyword>
<evidence type="ECO:0000313" key="12">
    <source>
        <dbReference type="EMBL" id="MBB3091013.1"/>
    </source>
</evidence>
<keyword evidence="13" id="KW-1185">Reference proteome</keyword>
<dbReference type="UniPathway" id="UPA00148">
    <property type="reaction ID" value="UER00220"/>
</dbReference>
<evidence type="ECO:0000259" key="11">
    <source>
        <dbReference type="Pfam" id="PF07685"/>
    </source>
</evidence>
<name>A0A7W5FA82_9ACTN</name>
<feature type="compositionally biased region" description="Polar residues" evidence="8">
    <location>
        <begin position="499"/>
        <end position="508"/>
    </location>
</feature>
<evidence type="ECO:0000256" key="4">
    <source>
        <dbReference type="ARBA" id="ARBA00022840"/>
    </source>
</evidence>
<feature type="region of interest" description="Disordered" evidence="8">
    <location>
        <begin position="258"/>
        <end position="280"/>
    </location>
</feature>
<dbReference type="GO" id="GO:0005524">
    <property type="term" value="F:ATP binding"/>
    <property type="evidence" value="ECO:0007669"/>
    <property type="project" value="UniProtKB-UniRule"/>
</dbReference>
<organism evidence="12 13">
    <name type="scientific">Nocardioides albus</name>
    <dbReference type="NCBI Taxonomy" id="1841"/>
    <lineage>
        <taxon>Bacteria</taxon>
        <taxon>Bacillati</taxon>
        <taxon>Actinomycetota</taxon>
        <taxon>Actinomycetes</taxon>
        <taxon>Propionibacteriales</taxon>
        <taxon>Nocardioidaceae</taxon>
        <taxon>Nocardioides</taxon>
    </lineage>
</organism>
<feature type="domain" description="CobB/CobQ-like glutamine amidotransferase" evidence="11">
    <location>
        <begin position="297"/>
        <end position="452"/>
    </location>
</feature>
<keyword evidence="6 7" id="KW-0315">Glutamine amidotransferase</keyword>
<evidence type="ECO:0000256" key="7">
    <source>
        <dbReference type="HAMAP-Rule" id="MF_00027"/>
    </source>
</evidence>
<dbReference type="Gene3D" id="3.40.50.880">
    <property type="match status" value="1"/>
</dbReference>
<dbReference type="GO" id="GO:0042242">
    <property type="term" value="F:cobyrinic acid a,c-diamide synthase activity"/>
    <property type="evidence" value="ECO:0007669"/>
    <property type="project" value="InterPro"/>
</dbReference>
<dbReference type="EC" id="6.3.5.9" evidence="7"/>
<dbReference type="InterPro" id="IPR004839">
    <property type="entry name" value="Aminotransferase_I/II_large"/>
</dbReference>
<proteinExistence type="inferred from homology"/>
<evidence type="ECO:0000256" key="8">
    <source>
        <dbReference type="SAM" id="MobiDB-lite"/>
    </source>
</evidence>
<keyword evidence="3 7" id="KW-0547">Nucleotide-binding</keyword>
<dbReference type="NCBIfam" id="NF005915">
    <property type="entry name" value="PRK07908.1"/>
    <property type="match status" value="1"/>
</dbReference>
<evidence type="ECO:0000256" key="3">
    <source>
        <dbReference type="ARBA" id="ARBA00022741"/>
    </source>
</evidence>
<dbReference type="GO" id="GO:0043802">
    <property type="term" value="F:hydrogenobyrinic acid a,c-diamide synthase (glutamine-hydrolysing) activity"/>
    <property type="evidence" value="ECO:0007669"/>
    <property type="project" value="UniProtKB-UniRule"/>
</dbReference>
<dbReference type="SUPFAM" id="SSF53383">
    <property type="entry name" value="PLP-dependent transferases"/>
    <property type="match status" value="1"/>
</dbReference>
<feature type="compositionally biased region" description="Low complexity" evidence="8">
    <location>
        <begin position="461"/>
        <end position="483"/>
    </location>
</feature>
<sequence length="946" mass="98355">MVTLPRLVVAAPSTGSGKTTVATGLMAALRTSAGLVVSGHKVGPDYIDPGYHALATGRPGRNLDPHLVGVDRVVPLLLHGAAGADIAVIEGVMGLYDGRLGTDGFSSTAHVSSLTSSPVVLVLDVARMSRSAAAIAAGMVAFDPSVRIGGVVLNRCSPGRNADEIRRALDRLGLPVLGMLPLDPSLATPSRHLGLVPVAERDESVALIERLGEQVASHLDLSALLEVARSAPELDGGPWDPVTALREGDRVGFDTASLVPHDAGSTSDAPVGRAAGAARRRRVETNTVDDANARPVIAVAGGRAFTFRYPETEELLEAAGCDVRSFDPLTDPTLPAGTQGIYLGGGFPEMYAAELAANTNLLRDLRAAVEAGVPTVAECAGLLYLAESLDGVPMAGALPAQAAMSERLTLRYPVATAPSDSLLTRAGEQVTGHEFHRTTTSPPAGPQPAWLIETSPPSPEASRTSAETSPPSPETSRTSAETSVVAAEMAVLDDESRVSRSTSAGSVPTSANSADATDASADGTDASADGSDVSALVGFASETLHASYLHVHWAGHPMLAARFAAAAHRAVPHLSAMAGECAGASAGETADSRQGGKVSPTGTDGALSDPLRHHGDVEIGDGLLDFAVNVYPGLRPEWLEQALHDSLASTGYPDEEPARAALAKHHGRECDEVLPTAGAAEAFTLVARARAWRRPVVVHPQFTEPHAALEQAGHEVTEVHCRAEDGFALDPAAVPDDADLVVVGNPTNPTGVLHPASTLRGLLRPGRLVVVDEAFMDAVPGEPETLTADRADGLLVIRSLTKHWSIPGVRAGYVVGDTAAIRDLEWARTPWSVSATAAAAILACATEHASAEARKRAEEIGAWRGRLEAGLRKLEIEYVPSTASFVLVRTGAGVREALREQGIAVRRADTFPGLGPEWVRIAVRPPELTDQLLRALEGAAAAEGRQ</sequence>
<keyword evidence="7" id="KW-0169">Cobalamin biosynthesis</keyword>
<evidence type="ECO:0000313" key="13">
    <source>
        <dbReference type="Proteomes" id="UP000577707"/>
    </source>
</evidence>
<feature type="domain" description="Aminotransferase class I/classII large" evidence="9">
    <location>
        <begin position="623"/>
        <end position="936"/>
    </location>
</feature>
<comment type="catalytic activity">
    <reaction evidence="7">
        <text>hydrogenobyrinate + 2 L-glutamine + 2 ATP + 2 H2O = hydrogenobyrinate a,c-diamide + 2 L-glutamate + 2 ADP + 2 phosphate + 2 H(+)</text>
        <dbReference type="Rhea" id="RHEA:12544"/>
        <dbReference type="ChEBI" id="CHEBI:15377"/>
        <dbReference type="ChEBI" id="CHEBI:15378"/>
        <dbReference type="ChEBI" id="CHEBI:29985"/>
        <dbReference type="ChEBI" id="CHEBI:30616"/>
        <dbReference type="ChEBI" id="CHEBI:43474"/>
        <dbReference type="ChEBI" id="CHEBI:58359"/>
        <dbReference type="ChEBI" id="CHEBI:77873"/>
        <dbReference type="ChEBI" id="CHEBI:77874"/>
        <dbReference type="ChEBI" id="CHEBI:456216"/>
        <dbReference type="EC" id="6.3.5.9"/>
    </reaction>
</comment>
<dbReference type="NCBIfam" id="NF002204">
    <property type="entry name" value="PRK01077.1"/>
    <property type="match status" value="1"/>
</dbReference>
<dbReference type="EMBL" id="JACHXG010000008">
    <property type="protein sequence ID" value="MBB3091013.1"/>
    <property type="molecule type" value="Genomic_DNA"/>
</dbReference>
<evidence type="ECO:0000256" key="5">
    <source>
        <dbReference type="ARBA" id="ARBA00022842"/>
    </source>
</evidence>
<protein>
    <recommendedName>
        <fullName evidence="7">Hydrogenobyrinate a,c-diamide synthase</fullName>
        <ecNumber evidence="7">6.3.5.9</ecNumber>
    </recommendedName>
    <alternativeName>
        <fullName evidence="7">Hydrogenobyrinic acid a,c-diamide synthase</fullName>
    </alternativeName>
</protein>
<dbReference type="InterPro" id="IPR027417">
    <property type="entry name" value="P-loop_NTPase"/>
</dbReference>
<comment type="pathway">
    <text evidence="7">Cofactor biosynthesis; adenosylcobalamin biosynthesis; cob(II)yrinate a,c-diamide from precorrin-2 (aerobic route): step 9/10.</text>
</comment>
<dbReference type="Gene3D" id="3.40.640.10">
    <property type="entry name" value="Type I PLP-dependent aspartate aminotransferase-like (Major domain)"/>
    <property type="match status" value="1"/>
</dbReference>
<evidence type="ECO:0000259" key="10">
    <source>
        <dbReference type="Pfam" id="PF01656"/>
    </source>
</evidence>
<dbReference type="InterPro" id="IPR011698">
    <property type="entry name" value="GATase_3"/>
</dbReference>
<comment type="similarity">
    <text evidence="7">Belongs to the CobB/CbiA family.</text>
</comment>
<comment type="function">
    <text evidence="7">Catalyzes the ATP-dependent amidation of the two carboxylate groups at positions a and c of hydrogenobyrinate, using either L-glutamine or ammonia as the nitrogen source.</text>
</comment>
<dbReference type="RefSeq" id="WP_183548595.1">
    <property type="nucleotide sequence ID" value="NZ_BMQT01000010.1"/>
</dbReference>
<feature type="site" description="Increases nucleophilicity of active site Cys" evidence="7">
    <location>
        <position position="550"/>
    </location>
</feature>
<dbReference type="InterPro" id="IPR015424">
    <property type="entry name" value="PyrdxlP-dep_Trfase"/>
</dbReference>
<feature type="domain" description="CobQ/CobB/MinD/ParA nucleotide binding" evidence="10">
    <location>
        <begin position="7"/>
        <end position="192"/>
    </location>
</feature>
<dbReference type="CDD" id="cd00609">
    <property type="entry name" value="AAT_like"/>
    <property type="match status" value="1"/>
</dbReference>
<dbReference type="InterPro" id="IPR002586">
    <property type="entry name" value="CobQ/CobB/MinD/ParA_Nub-bd_dom"/>
</dbReference>
<feature type="region of interest" description="Disordered" evidence="8">
    <location>
        <begin position="586"/>
        <end position="613"/>
    </location>
</feature>
<dbReference type="Proteomes" id="UP000577707">
    <property type="component" value="Unassembled WGS sequence"/>
</dbReference>
<dbReference type="InterPro" id="IPR029062">
    <property type="entry name" value="Class_I_gatase-like"/>
</dbReference>
<dbReference type="PANTHER" id="PTHR43873:SF1">
    <property type="entry name" value="COBYRINATE A,C-DIAMIDE SYNTHASE"/>
    <property type="match status" value="1"/>
</dbReference>
<feature type="region of interest" description="Disordered" evidence="8">
    <location>
        <begin position="428"/>
        <end position="529"/>
    </location>
</feature>